<keyword evidence="8" id="KW-0902">Two-component regulatory system</keyword>
<feature type="transmembrane region" description="Helical" evidence="9">
    <location>
        <begin position="299"/>
        <end position="319"/>
    </location>
</feature>
<evidence type="ECO:0000256" key="6">
    <source>
        <dbReference type="ARBA" id="ARBA00022777"/>
    </source>
</evidence>
<dbReference type="InterPro" id="IPR011622">
    <property type="entry name" value="7TMR_DISM_rcpt_extracell_dom2"/>
</dbReference>
<dbReference type="SUPFAM" id="SSF55874">
    <property type="entry name" value="ATPase domain of HSP90 chaperone/DNA topoisomerase II/histidine kinase"/>
    <property type="match status" value="1"/>
</dbReference>
<feature type="transmembrane region" description="Helical" evidence="9">
    <location>
        <begin position="228"/>
        <end position="244"/>
    </location>
</feature>
<dbReference type="InterPro" id="IPR003594">
    <property type="entry name" value="HATPase_dom"/>
</dbReference>
<dbReference type="PANTHER" id="PTHR24421:SF10">
    <property type="entry name" value="NITRATE_NITRITE SENSOR PROTEIN NARQ"/>
    <property type="match status" value="1"/>
</dbReference>
<evidence type="ECO:0000256" key="8">
    <source>
        <dbReference type="ARBA" id="ARBA00023012"/>
    </source>
</evidence>
<accession>A0ABV2TAH4</accession>
<keyword evidence="5" id="KW-0547">Nucleotide-binding</keyword>
<feature type="transmembrane region" description="Helical" evidence="9">
    <location>
        <begin position="256"/>
        <end position="278"/>
    </location>
</feature>
<keyword evidence="4" id="KW-0808">Transferase</keyword>
<evidence type="ECO:0000313" key="11">
    <source>
        <dbReference type="EMBL" id="MET7000032.1"/>
    </source>
</evidence>
<feature type="domain" description="Histidine kinase" evidence="10">
    <location>
        <begin position="558"/>
        <end position="647"/>
    </location>
</feature>
<dbReference type="InterPro" id="IPR011712">
    <property type="entry name" value="Sig_transdc_His_kin_sub3_dim/P"/>
</dbReference>
<dbReference type="EMBL" id="JBEXAC010000002">
    <property type="protein sequence ID" value="MET7000032.1"/>
    <property type="molecule type" value="Genomic_DNA"/>
</dbReference>
<dbReference type="InterPro" id="IPR005467">
    <property type="entry name" value="His_kinase_dom"/>
</dbReference>
<dbReference type="Gene3D" id="1.20.5.1930">
    <property type="match status" value="1"/>
</dbReference>
<feature type="transmembrane region" description="Helical" evidence="9">
    <location>
        <begin position="363"/>
        <end position="383"/>
    </location>
</feature>
<evidence type="ECO:0000256" key="2">
    <source>
        <dbReference type="ARBA" id="ARBA00012438"/>
    </source>
</evidence>
<reference evidence="11 12" key="1">
    <citation type="submission" date="2024-06" db="EMBL/GenBank/DDBJ databases">
        <title>Chitinophaga defluvii sp. nov., isolated from municipal sewage.</title>
        <authorList>
            <person name="Zhang L."/>
        </authorList>
    </citation>
    <scope>NUCLEOTIDE SEQUENCE [LARGE SCALE GENOMIC DNA]</scope>
    <source>
        <strain evidence="11 12">H8</strain>
    </source>
</reference>
<dbReference type="EC" id="2.7.13.3" evidence="2"/>
<feature type="transmembrane region" description="Helical" evidence="9">
    <location>
        <begin position="395"/>
        <end position="413"/>
    </location>
</feature>
<keyword evidence="9" id="KW-0472">Membrane</keyword>
<dbReference type="PROSITE" id="PS50109">
    <property type="entry name" value="HIS_KIN"/>
    <property type="match status" value="1"/>
</dbReference>
<protein>
    <recommendedName>
        <fullName evidence="2">histidine kinase</fullName>
        <ecNumber evidence="2">2.7.13.3</ecNumber>
    </recommendedName>
</protein>
<evidence type="ECO:0000313" key="12">
    <source>
        <dbReference type="Proteomes" id="UP001549749"/>
    </source>
</evidence>
<dbReference type="InterPro" id="IPR011623">
    <property type="entry name" value="7TMR_DISM_rcpt_extracell_dom1"/>
</dbReference>
<keyword evidence="9" id="KW-0812">Transmembrane</keyword>
<dbReference type="Gene3D" id="2.60.40.2380">
    <property type="match status" value="1"/>
</dbReference>
<dbReference type="Proteomes" id="UP001549749">
    <property type="component" value="Unassembled WGS sequence"/>
</dbReference>
<comment type="caution">
    <text evidence="11">The sequence shown here is derived from an EMBL/GenBank/DDBJ whole genome shotgun (WGS) entry which is preliminary data.</text>
</comment>
<keyword evidence="7" id="KW-0067">ATP-binding</keyword>
<name>A0ABV2TAH4_9BACT</name>
<feature type="transmembrane region" description="Helical" evidence="9">
    <location>
        <begin position="202"/>
        <end position="223"/>
    </location>
</feature>
<evidence type="ECO:0000256" key="4">
    <source>
        <dbReference type="ARBA" id="ARBA00022679"/>
    </source>
</evidence>
<dbReference type="Pfam" id="PF02518">
    <property type="entry name" value="HATPase_c"/>
    <property type="match status" value="1"/>
</dbReference>
<dbReference type="CDD" id="cd16917">
    <property type="entry name" value="HATPase_UhpB-NarQ-NarX-like"/>
    <property type="match status" value="1"/>
</dbReference>
<evidence type="ECO:0000256" key="1">
    <source>
        <dbReference type="ARBA" id="ARBA00000085"/>
    </source>
</evidence>
<organism evidence="11 12">
    <name type="scientific">Chitinophaga defluvii</name>
    <dbReference type="NCBI Taxonomy" id="3163343"/>
    <lineage>
        <taxon>Bacteria</taxon>
        <taxon>Pseudomonadati</taxon>
        <taxon>Bacteroidota</taxon>
        <taxon>Chitinophagia</taxon>
        <taxon>Chitinophagales</taxon>
        <taxon>Chitinophagaceae</taxon>
        <taxon>Chitinophaga</taxon>
    </lineage>
</organism>
<sequence length="649" mass="73782">MKHSPPYLLYTGLFMLMLTGILSAAKTVAQSYQPVLTIHEQNDDHLSAYYTYWLQPSRTVPDIVSANNAYQAGAFRHWHLNKTLSLGYATKFVWLRVEVKGATVYPVRLLWSIYNFADTVVLYREINGKPEKVSEGSSWHIAGKRLFPARAMSMPFWLQPGEHAVLYLCIGNLTGNIYFPTDITTTEDFLQWEQTFLFQQNWAWLIGFYAFSMLFSLILFAFLRDRIYLWYCLYVLLNAVFLLMEDGIDAMVFPQWLYSACWITGQYNMMLLSCSTGIKIMQLFISQRRFNPQLNRLGNYLIIFNTLFVIVQVSLIAWFSKPDHYELIHGLQKTGDALIVVTLCFVLYSLVKGVIKGSLQCRYYSITFFFFLAGCALFLLNHTGITNFNLMKPNALAWGLFFELLTLSALLTGRFRYTLEKISSLQLQEFKAQAALSTQLILAQDEERKRLAADLHDGIGAKLTAIRLLLQRKSARTLLQENEELKTLGAELENGLKGVAEELRNISHELMPPDFAEKRLKESVEELATNINLSPGVVVRTYIEAPLDQLPLEVQLILFRILTELVNNIIRHSGATEAMIQALIDEKNIQLIAEDNGNGFNSGTLRPPGIGLKNTKSRVEYLSGTMYIDTNVAGTGTTIIINIPNKYGS</sequence>
<feature type="transmembrane region" description="Helical" evidence="9">
    <location>
        <begin position="331"/>
        <end position="351"/>
    </location>
</feature>
<dbReference type="PANTHER" id="PTHR24421">
    <property type="entry name" value="NITRATE/NITRITE SENSOR PROTEIN NARX-RELATED"/>
    <property type="match status" value="1"/>
</dbReference>
<evidence type="ECO:0000256" key="7">
    <source>
        <dbReference type="ARBA" id="ARBA00022840"/>
    </source>
</evidence>
<evidence type="ECO:0000256" key="9">
    <source>
        <dbReference type="SAM" id="Phobius"/>
    </source>
</evidence>
<gene>
    <name evidence="11" type="ORF">ABR189_21765</name>
</gene>
<evidence type="ECO:0000256" key="3">
    <source>
        <dbReference type="ARBA" id="ARBA00022553"/>
    </source>
</evidence>
<keyword evidence="3" id="KW-0597">Phosphoprotein</keyword>
<keyword evidence="9" id="KW-1133">Transmembrane helix</keyword>
<evidence type="ECO:0000256" key="5">
    <source>
        <dbReference type="ARBA" id="ARBA00022741"/>
    </source>
</evidence>
<proteinExistence type="predicted"/>
<keyword evidence="12" id="KW-1185">Reference proteome</keyword>
<dbReference type="RefSeq" id="WP_354662593.1">
    <property type="nucleotide sequence ID" value="NZ_JBEXAC010000002.1"/>
</dbReference>
<dbReference type="InterPro" id="IPR036890">
    <property type="entry name" value="HATPase_C_sf"/>
</dbReference>
<dbReference type="Gene3D" id="3.30.565.10">
    <property type="entry name" value="Histidine kinase-like ATPase, C-terminal domain"/>
    <property type="match status" value="1"/>
</dbReference>
<dbReference type="Pfam" id="PF07696">
    <property type="entry name" value="7TMR-DISMED2"/>
    <property type="match status" value="1"/>
</dbReference>
<keyword evidence="6" id="KW-0418">Kinase</keyword>
<comment type="catalytic activity">
    <reaction evidence="1">
        <text>ATP + protein L-histidine = ADP + protein N-phospho-L-histidine.</text>
        <dbReference type="EC" id="2.7.13.3"/>
    </reaction>
</comment>
<dbReference type="InterPro" id="IPR050482">
    <property type="entry name" value="Sensor_HK_TwoCompSys"/>
</dbReference>
<dbReference type="Pfam" id="PF07730">
    <property type="entry name" value="HisKA_3"/>
    <property type="match status" value="1"/>
</dbReference>
<dbReference type="Pfam" id="PF07695">
    <property type="entry name" value="7TMR-DISM_7TM"/>
    <property type="match status" value="1"/>
</dbReference>
<evidence type="ECO:0000259" key="10">
    <source>
        <dbReference type="PROSITE" id="PS50109"/>
    </source>
</evidence>